<evidence type="ECO:0000256" key="13">
    <source>
        <dbReference type="PROSITE-ProRule" id="PRU00023"/>
    </source>
</evidence>
<comment type="subcellular location">
    <subcellularLocation>
        <location evidence="1">Cell membrane</location>
        <topology evidence="1">Multi-pass membrane protein</topology>
    </subcellularLocation>
</comment>
<dbReference type="GO" id="GO:0005886">
    <property type="term" value="C:plasma membrane"/>
    <property type="evidence" value="ECO:0000318"/>
    <property type="project" value="GO_Central"/>
</dbReference>
<keyword evidence="3" id="KW-1003">Cell membrane</keyword>
<feature type="repeat" description="ANK" evidence="13">
    <location>
        <begin position="195"/>
        <end position="227"/>
    </location>
</feature>
<keyword evidence="11 14" id="KW-0472">Membrane</keyword>
<dbReference type="InParanoid" id="A0A7M7N0U3"/>
<accession>A0A7M7N0U3</accession>
<feature type="transmembrane region" description="Helical" evidence="14">
    <location>
        <begin position="487"/>
        <end position="505"/>
    </location>
</feature>
<dbReference type="PANTHER" id="PTHR10582:SF2">
    <property type="entry name" value="INACTIVE"/>
    <property type="match status" value="1"/>
</dbReference>
<evidence type="ECO:0000313" key="17">
    <source>
        <dbReference type="Proteomes" id="UP000007110"/>
    </source>
</evidence>
<keyword evidence="17" id="KW-1185">Reference proteome</keyword>
<dbReference type="AlphaFoldDB" id="A0A7M7N0U3"/>
<evidence type="ECO:0000256" key="4">
    <source>
        <dbReference type="ARBA" id="ARBA00022568"/>
    </source>
</evidence>
<keyword evidence="9 14" id="KW-1133">Transmembrane helix</keyword>
<keyword evidence="10" id="KW-0406">Ion transport</keyword>
<dbReference type="GO" id="GO:0098703">
    <property type="term" value="P:calcium ion import across plasma membrane"/>
    <property type="evidence" value="ECO:0000318"/>
    <property type="project" value="GO_Central"/>
</dbReference>
<keyword evidence="5" id="KW-0107">Calcium channel</keyword>
<evidence type="ECO:0000256" key="1">
    <source>
        <dbReference type="ARBA" id="ARBA00004651"/>
    </source>
</evidence>
<dbReference type="Gene3D" id="1.25.40.20">
    <property type="entry name" value="Ankyrin repeat-containing domain"/>
    <property type="match status" value="1"/>
</dbReference>
<keyword evidence="6 14" id="KW-0812">Transmembrane</keyword>
<keyword evidence="8" id="KW-0106">Calcium</keyword>
<dbReference type="FunCoup" id="A0A7M7N0U3">
    <property type="interactions" value="28"/>
</dbReference>
<keyword evidence="2" id="KW-0813">Transport</keyword>
<feature type="domain" description="Ion transport" evidence="15">
    <location>
        <begin position="590"/>
        <end position="695"/>
    </location>
</feature>
<proteinExistence type="predicted"/>
<reference evidence="17" key="1">
    <citation type="submission" date="2015-02" db="EMBL/GenBank/DDBJ databases">
        <title>Genome sequencing for Strongylocentrotus purpuratus.</title>
        <authorList>
            <person name="Murali S."/>
            <person name="Liu Y."/>
            <person name="Vee V."/>
            <person name="English A."/>
            <person name="Wang M."/>
            <person name="Skinner E."/>
            <person name="Han Y."/>
            <person name="Muzny D.M."/>
            <person name="Worley K.C."/>
            <person name="Gibbs R.A."/>
        </authorList>
    </citation>
    <scope>NUCLEOTIDE SEQUENCE</scope>
</reference>
<evidence type="ECO:0000256" key="2">
    <source>
        <dbReference type="ARBA" id="ARBA00022448"/>
    </source>
</evidence>
<dbReference type="InterPro" id="IPR036770">
    <property type="entry name" value="Ankyrin_rpt-contain_sf"/>
</dbReference>
<evidence type="ECO:0000256" key="10">
    <source>
        <dbReference type="ARBA" id="ARBA00023065"/>
    </source>
</evidence>
<evidence type="ECO:0000259" key="15">
    <source>
        <dbReference type="Pfam" id="PF00520"/>
    </source>
</evidence>
<dbReference type="Pfam" id="PF00520">
    <property type="entry name" value="Ion_trans"/>
    <property type="match status" value="1"/>
</dbReference>
<feature type="transmembrane region" description="Helical" evidence="14">
    <location>
        <begin position="606"/>
        <end position="624"/>
    </location>
</feature>
<evidence type="ECO:0000256" key="14">
    <source>
        <dbReference type="SAM" id="Phobius"/>
    </source>
</evidence>
<evidence type="ECO:0000256" key="5">
    <source>
        <dbReference type="ARBA" id="ARBA00022673"/>
    </source>
</evidence>
<dbReference type="OrthoDB" id="6138509at2759"/>
<dbReference type="Proteomes" id="UP000007110">
    <property type="component" value="Unassembled WGS sequence"/>
</dbReference>
<evidence type="ECO:0000256" key="7">
    <source>
        <dbReference type="ARBA" id="ARBA00022737"/>
    </source>
</evidence>
<keyword evidence="13" id="KW-0040">ANK repeat</keyword>
<dbReference type="OMA" id="GNCEDMD"/>
<dbReference type="GO" id="GO:0005262">
    <property type="term" value="F:calcium channel activity"/>
    <property type="evidence" value="ECO:0000318"/>
    <property type="project" value="GO_Central"/>
</dbReference>
<protein>
    <recommendedName>
        <fullName evidence="15">Ion transport domain-containing protein</fullName>
    </recommendedName>
</protein>
<evidence type="ECO:0000256" key="8">
    <source>
        <dbReference type="ARBA" id="ARBA00022837"/>
    </source>
</evidence>
<sequence>MSNNNSRFPFFQRLNIRINSSIANTFHGARADSVAWRRQNFGHQTNPMYNHIYLGGIGTLLDHYEQRESDEAFQKLLVRRFERMLYNRGAGKILTKQEYARFWKTLRNADSVDSGRMRDKDLVREVDRWFASEFQDCVYEEHEVCWDVRQRGEVGENIFHLCYLNNTEVHQAIAEHLLTLYPKLALDIYEGFEYYGESCLHIAIVNHDLHSAKLLCNCGAKLNQRATGRFFRPSKNLTDGVTDKDEEIDCRGQAYFGEFPLAFAASLGDKAIYDFLIEESVRVDRKREMAVRGRVNPDDQDSYGNTVLHMVVINNQKEMLIHVVRHSIMPANIAIRNNNGLTALELSFRLGRCALFDTLLDLGSQKQWTYGPLSYVAYPLPGLDSIGPNGRLDENSALMTIVRFGQAQHLKMLEVQVVHFLLQEKWQRFARQRLIMKFTITVVQLVAMCIVSFARKRITPGDEDRAQEKKFFSGQHFKEITLTPTVIARYIAEAAVIFICILRMGESAMEINSRRSFKSYAKTLIEKGVCDIISISRKNRASEKGFMIIATILFLLCIPLRFLGYKWEEDALIIIASPLSWIANQSLGPLVVMFGRMCLGDIAKFSILYSTFVLMFAAAFNIAVDSDDNFKDFEDWFESIATTFCMTLVVNTKDHAKHPGIASFLMVLFAILVPILLLNMLIAMMAKTYSEIMARALMEWKRQWAMIVLQAERTVDPKQLALYQKAYSASITFDHPQATSKETNRTNFSKSLAPPTLLTVGTELPGPIDIRERRRSWVTLAREQEQIDMEEEQNLLRRRQDDLLPMATMTGKGVSCRAILIEKLINPKPEAA</sequence>
<name>A0A7M7N0U3_STRPU</name>
<dbReference type="SMART" id="SM00248">
    <property type="entry name" value="ANK"/>
    <property type="match status" value="5"/>
</dbReference>
<reference evidence="16" key="2">
    <citation type="submission" date="2021-01" db="UniProtKB">
        <authorList>
            <consortium name="EnsemblMetazoa"/>
        </authorList>
    </citation>
    <scope>IDENTIFICATION</scope>
</reference>
<dbReference type="PROSITE" id="PS50088">
    <property type="entry name" value="ANK_REPEAT"/>
    <property type="match status" value="1"/>
</dbReference>
<evidence type="ECO:0000256" key="6">
    <source>
        <dbReference type="ARBA" id="ARBA00022692"/>
    </source>
</evidence>
<dbReference type="InterPro" id="IPR005821">
    <property type="entry name" value="Ion_trans_dom"/>
</dbReference>
<dbReference type="KEGG" id="spu:100890406"/>
<dbReference type="GeneID" id="100890406"/>
<keyword evidence="4" id="KW-0109">Calcium transport</keyword>
<evidence type="ECO:0000256" key="12">
    <source>
        <dbReference type="ARBA" id="ARBA00023303"/>
    </source>
</evidence>
<feature type="transmembrane region" description="Helical" evidence="14">
    <location>
        <begin position="661"/>
        <end position="686"/>
    </location>
</feature>
<dbReference type="RefSeq" id="XP_030829283.1">
    <property type="nucleotide sequence ID" value="XM_030973423.1"/>
</dbReference>
<keyword evidence="7" id="KW-0677">Repeat</keyword>
<dbReference type="InterPro" id="IPR002110">
    <property type="entry name" value="Ankyrin_rpt"/>
</dbReference>
<keyword evidence="12" id="KW-0407">Ion channel</keyword>
<evidence type="ECO:0000256" key="11">
    <source>
        <dbReference type="ARBA" id="ARBA00023136"/>
    </source>
</evidence>
<dbReference type="InterPro" id="IPR024862">
    <property type="entry name" value="TRPV"/>
</dbReference>
<evidence type="ECO:0000313" key="16">
    <source>
        <dbReference type="EnsemblMetazoa" id="XP_030829283"/>
    </source>
</evidence>
<dbReference type="SUPFAM" id="SSF48403">
    <property type="entry name" value="Ankyrin repeat"/>
    <property type="match status" value="1"/>
</dbReference>
<evidence type="ECO:0000256" key="3">
    <source>
        <dbReference type="ARBA" id="ARBA00022475"/>
    </source>
</evidence>
<dbReference type="EnsemblMetazoa" id="XM_030973423">
    <property type="protein sequence ID" value="XP_030829283"/>
    <property type="gene ID" value="LOC100890406"/>
</dbReference>
<feature type="transmembrane region" description="Helical" evidence="14">
    <location>
        <begin position="571"/>
        <end position="594"/>
    </location>
</feature>
<feature type="transmembrane region" description="Helical" evidence="14">
    <location>
        <begin position="545"/>
        <end position="565"/>
    </location>
</feature>
<dbReference type="Pfam" id="PF00023">
    <property type="entry name" value="Ank"/>
    <property type="match status" value="1"/>
</dbReference>
<dbReference type="PANTHER" id="PTHR10582">
    <property type="entry name" value="TRANSIENT RECEPTOR POTENTIAL ION CHANNEL PROTEIN"/>
    <property type="match status" value="1"/>
</dbReference>
<evidence type="ECO:0000256" key="9">
    <source>
        <dbReference type="ARBA" id="ARBA00022989"/>
    </source>
</evidence>
<organism evidence="16 17">
    <name type="scientific">Strongylocentrotus purpuratus</name>
    <name type="common">Purple sea urchin</name>
    <dbReference type="NCBI Taxonomy" id="7668"/>
    <lineage>
        <taxon>Eukaryota</taxon>
        <taxon>Metazoa</taxon>
        <taxon>Echinodermata</taxon>
        <taxon>Eleutherozoa</taxon>
        <taxon>Echinozoa</taxon>
        <taxon>Echinoidea</taxon>
        <taxon>Euechinoidea</taxon>
        <taxon>Echinacea</taxon>
        <taxon>Camarodonta</taxon>
        <taxon>Echinidea</taxon>
        <taxon>Strongylocentrotidae</taxon>
        <taxon>Strongylocentrotus</taxon>
    </lineage>
</organism>